<dbReference type="Proteomes" id="UP000028761">
    <property type="component" value="Chromosome 8"/>
</dbReference>
<keyword evidence="1" id="KW-0472">Membrane</keyword>
<proteinExistence type="predicted"/>
<evidence type="ECO:0000313" key="3">
    <source>
        <dbReference type="Proteomes" id="UP000028761"/>
    </source>
</evidence>
<dbReference type="Ensembl" id="ENSPANT00000072435.1">
    <property type="protein sequence ID" value="ENSPANP00000060387.1"/>
    <property type="gene ID" value="ENSPANG00000045897.1"/>
</dbReference>
<evidence type="ECO:0000313" key="2">
    <source>
        <dbReference type="Ensembl" id="ENSPANP00000060387.1"/>
    </source>
</evidence>
<keyword evidence="3" id="KW-1185">Reference proteome</keyword>
<protein>
    <submittedName>
        <fullName evidence="2">Uncharacterized protein</fullName>
    </submittedName>
</protein>
<accession>A0A8I5NYN6</accession>
<evidence type="ECO:0000256" key="1">
    <source>
        <dbReference type="SAM" id="Phobius"/>
    </source>
</evidence>
<keyword evidence="1" id="KW-0812">Transmembrane</keyword>
<keyword evidence="1" id="KW-1133">Transmembrane helix</keyword>
<sequence>MCSLSKGGETLIRYLNVIFLPIPHFLVMFQLTVRKVQLLSARRSFFKVNISTAKGII</sequence>
<dbReference type="AlphaFoldDB" id="A0A8I5NYN6"/>
<feature type="transmembrane region" description="Helical" evidence="1">
    <location>
        <begin position="12"/>
        <end position="33"/>
    </location>
</feature>
<reference evidence="2" key="2">
    <citation type="submission" date="2025-08" db="UniProtKB">
        <authorList>
            <consortium name="Ensembl"/>
        </authorList>
    </citation>
    <scope>IDENTIFICATION</scope>
</reference>
<name>A0A8I5NYN6_PAPAN</name>
<organism evidence="2 3">
    <name type="scientific">Papio anubis</name>
    <name type="common">Olive baboon</name>
    <dbReference type="NCBI Taxonomy" id="9555"/>
    <lineage>
        <taxon>Eukaryota</taxon>
        <taxon>Metazoa</taxon>
        <taxon>Chordata</taxon>
        <taxon>Craniata</taxon>
        <taxon>Vertebrata</taxon>
        <taxon>Euteleostomi</taxon>
        <taxon>Mammalia</taxon>
        <taxon>Eutheria</taxon>
        <taxon>Euarchontoglires</taxon>
        <taxon>Primates</taxon>
        <taxon>Haplorrhini</taxon>
        <taxon>Catarrhini</taxon>
        <taxon>Cercopithecidae</taxon>
        <taxon>Cercopithecinae</taxon>
        <taxon>Papio</taxon>
    </lineage>
</organism>
<reference evidence="2 3" key="1">
    <citation type="submission" date="2012-03" db="EMBL/GenBank/DDBJ databases">
        <title>Whole Genome Assembly of Papio anubis.</title>
        <authorList>
            <person name="Liu Y.L."/>
            <person name="Abraham K.A."/>
            <person name="Akbar H.A."/>
            <person name="Ali S.A."/>
            <person name="Anosike U.A."/>
            <person name="Aqrawi P.A."/>
            <person name="Arias F.A."/>
            <person name="Attaway T.A."/>
            <person name="Awwad R.A."/>
            <person name="Babu C.B."/>
            <person name="Bandaranaike D.B."/>
            <person name="Battles P.B."/>
            <person name="Bell A.B."/>
            <person name="Beltran B.B."/>
            <person name="Berhane-Mersha D.B."/>
            <person name="Bess C.B."/>
            <person name="Bickham C.B."/>
            <person name="Bolden T.B."/>
            <person name="Carter K.C."/>
            <person name="Chau D.C."/>
            <person name="Chavez A.C."/>
            <person name="Clerc-Blankenburg K.C."/>
            <person name="Coyle M.C."/>
            <person name="Dao M.D."/>
            <person name="Davila M.L.D."/>
            <person name="Davy-Carroll L.D."/>
            <person name="Denson S.D."/>
            <person name="Dinh H.D."/>
            <person name="Fernandez S.F."/>
            <person name="Fernando P.F."/>
            <person name="Forbes L.F."/>
            <person name="Francis C.F."/>
            <person name="Francisco L.F."/>
            <person name="Fu Q.F."/>
            <person name="Garcia-Iii R.G."/>
            <person name="Garrett T.G."/>
            <person name="Gross S.G."/>
            <person name="Gubbala S.G."/>
            <person name="Hirani K.H."/>
            <person name="Hogues M.H."/>
            <person name="Hollins B.H."/>
            <person name="Jackson L.J."/>
            <person name="Javaid M.J."/>
            <person name="Jhangiani S.J."/>
            <person name="Johnson A.J."/>
            <person name="Johnson B.J."/>
            <person name="Jones J.J."/>
            <person name="Joshi V.J."/>
            <person name="Kalu J.K."/>
            <person name="Khan N.K."/>
            <person name="Korchina V.K."/>
            <person name="Kovar C.K."/>
            <person name="Lago L.L."/>
            <person name="Lara F.L."/>
            <person name="Le T.-K.L."/>
            <person name="Lee S.L."/>
            <person name="Legall-Iii F.L."/>
            <person name="Lemon S.L."/>
            <person name="Liu J.L."/>
            <person name="Liu Y.-S.L."/>
            <person name="Liyanage D.L."/>
            <person name="Lopez J.L."/>
            <person name="Lorensuhewa L.L."/>
            <person name="Mata R.M."/>
            <person name="Mathew T.M."/>
            <person name="Mercado C.M."/>
            <person name="Mercado I.M."/>
            <person name="Morales K.M."/>
            <person name="Morgan M.M."/>
            <person name="Munidasa M.M."/>
            <person name="Ngo D.N."/>
            <person name="Nguyen L.N."/>
            <person name="Nguyen T.N."/>
            <person name="Nguyen N.N."/>
            <person name="Obregon M.O."/>
            <person name="Okwuonu G.O."/>
            <person name="Ongeri F.O."/>
            <person name="Onwere C.O."/>
            <person name="Osifeso I.O."/>
            <person name="Parra A.P."/>
            <person name="Patil S.P."/>
            <person name="Perez A.P."/>
            <person name="Perez Y.P."/>
            <person name="Pham C.P."/>
            <person name="Pu L.-L.P."/>
            <person name="Puazo M.P."/>
            <person name="Quiroz J.Q."/>
            <person name="Rouhana J.R."/>
            <person name="Ruiz M.R."/>
            <person name="Ruiz S.-J.R."/>
            <person name="Saada N.S."/>
            <person name="Santibanez J.S."/>
            <person name="Scheel M.S."/>
            <person name="Schneider B.S."/>
            <person name="Simmons D.S."/>
            <person name="Sisson I.S."/>
            <person name="Tang L.-Y.T."/>
            <person name="Thornton R.T."/>
            <person name="Tisius J.T."/>
            <person name="Toledanes G.T."/>
            <person name="Trejos Z.T."/>
            <person name="Usmani K.U."/>
            <person name="Varghese R.V."/>
            <person name="Vattathil S.V."/>
            <person name="Vee V.V."/>
            <person name="Walker D.W."/>
            <person name="Weissenberger G.W."/>
            <person name="White C.W."/>
            <person name="Williams A.W."/>
            <person name="Woodworth J.W."/>
            <person name="Wright R.W."/>
            <person name="Zhu Y.Z."/>
            <person name="Han Y.H."/>
            <person name="Newsham I.N."/>
            <person name="Nazareth L.N."/>
            <person name="Worley K.W."/>
            <person name="Muzny D.M."/>
            <person name="Rogers J.R."/>
            <person name="Gibbs R.G."/>
        </authorList>
    </citation>
    <scope>NUCLEOTIDE SEQUENCE [LARGE SCALE GENOMIC DNA]</scope>
</reference>
<reference evidence="2" key="3">
    <citation type="submission" date="2025-09" db="UniProtKB">
        <authorList>
            <consortium name="Ensembl"/>
        </authorList>
    </citation>
    <scope>IDENTIFICATION</scope>
</reference>